<gene>
    <name evidence="1" type="ORF">F5144DRAFT_639618</name>
</gene>
<organism evidence="1 2">
    <name type="scientific">Chaetomium tenue</name>
    <dbReference type="NCBI Taxonomy" id="1854479"/>
    <lineage>
        <taxon>Eukaryota</taxon>
        <taxon>Fungi</taxon>
        <taxon>Dikarya</taxon>
        <taxon>Ascomycota</taxon>
        <taxon>Pezizomycotina</taxon>
        <taxon>Sordariomycetes</taxon>
        <taxon>Sordariomycetidae</taxon>
        <taxon>Sordariales</taxon>
        <taxon>Chaetomiaceae</taxon>
        <taxon>Chaetomium</taxon>
    </lineage>
</organism>
<accession>A0ACB7PEX7</accession>
<evidence type="ECO:0000313" key="2">
    <source>
        <dbReference type="Proteomes" id="UP000724584"/>
    </source>
</evidence>
<protein>
    <submittedName>
        <fullName evidence="1">Ankyrin repeat-containing domain protein</fullName>
    </submittedName>
</protein>
<comment type="caution">
    <text evidence="1">The sequence shown here is derived from an EMBL/GenBank/DDBJ whole genome shotgun (WGS) entry which is preliminary data.</text>
</comment>
<reference evidence="1 2" key="1">
    <citation type="journal article" date="2021" name="Nat. Commun.">
        <title>Genetic determinants of endophytism in the Arabidopsis root mycobiome.</title>
        <authorList>
            <person name="Mesny F."/>
            <person name="Miyauchi S."/>
            <person name="Thiergart T."/>
            <person name="Pickel B."/>
            <person name="Atanasova L."/>
            <person name="Karlsson M."/>
            <person name="Huettel B."/>
            <person name="Barry K.W."/>
            <person name="Haridas S."/>
            <person name="Chen C."/>
            <person name="Bauer D."/>
            <person name="Andreopoulos W."/>
            <person name="Pangilinan J."/>
            <person name="LaButti K."/>
            <person name="Riley R."/>
            <person name="Lipzen A."/>
            <person name="Clum A."/>
            <person name="Drula E."/>
            <person name="Henrissat B."/>
            <person name="Kohler A."/>
            <person name="Grigoriev I.V."/>
            <person name="Martin F.M."/>
            <person name="Hacquard S."/>
        </authorList>
    </citation>
    <scope>NUCLEOTIDE SEQUENCE [LARGE SCALE GENOMIC DNA]</scope>
    <source>
        <strain evidence="1 2">MPI-SDFR-AT-0079</strain>
    </source>
</reference>
<proteinExistence type="predicted"/>
<name>A0ACB7PEX7_9PEZI</name>
<evidence type="ECO:0000313" key="1">
    <source>
        <dbReference type="EMBL" id="KAH6640183.1"/>
    </source>
</evidence>
<dbReference type="Proteomes" id="UP000724584">
    <property type="component" value="Unassembled WGS sequence"/>
</dbReference>
<dbReference type="EMBL" id="JAGIZQ010000002">
    <property type="protein sequence ID" value="KAH6640183.1"/>
    <property type="molecule type" value="Genomic_DNA"/>
</dbReference>
<keyword evidence="2" id="KW-1185">Reference proteome</keyword>
<sequence>MAQVATLTVKQQYWNLKDDSPSLASWKIREEPRRPISWTRQAQARPKRLRIAECREVFRPNDTLPSIHIHGAACRCAETQTENELQDDALATRIASLTRTILATTTPPPPPPSTTTHSPSPSHSPPRPSKRTPKRSNPLQSLSTTLARFFTPHNHLPTPSIPLQADLCIGAADLDIDKVARYLLPHTTTTTTTENNPPSSSLNFNVNVNSPNHLNLTPLMSAIRSPLGPTRPRARLEMVRFLVEACGADVHAVRVDRVTGVGESVLSMACAAAGGAGEEGGVGVVRYLVGRGVVVDGRLPVGRGIGGGGGGSGGKGRTALHVAVAAGRAEVVRVLVREGGADVDGVFEAAETVEREGKGSSRGLEGGLKGLRVKTRKSVSGETLRKEKGPKHPVSALHLAYNNYACAQVLLESGANVGARDGYGRTPLYWAAEAGQADVVRLLVGAGADINAASDDGVTPLSAVVAFLDNEQRSHGHTVTLKMLLHGEAPSESGSDSQDEGLLGKKLAALTTWQEMREGFSEDEGVVLGEKYLIDTAAPARKGVV</sequence>